<evidence type="ECO:0000313" key="11">
    <source>
        <dbReference type="EMBL" id="OEU06917.1"/>
    </source>
</evidence>
<proteinExistence type="inferred from homology"/>
<keyword evidence="12" id="KW-1185">Reference proteome</keyword>
<dbReference type="PANTHER" id="PTHR47970">
    <property type="entry name" value="KINESIN-LIKE PROTEIN KIF11"/>
    <property type="match status" value="1"/>
</dbReference>
<dbReference type="Gene3D" id="3.40.850.10">
    <property type="entry name" value="Kinesin motor domain"/>
    <property type="match status" value="1"/>
</dbReference>
<dbReference type="InterPro" id="IPR001752">
    <property type="entry name" value="Kinesin_motor_dom"/>
</dbReference>
<evidence type="ECO:0000256" key="6">
    <source>
        <dbReference type="ARBA" id="ARBA00023175"/>
    </source>
</evidence>
<keyword evidence="2" id="KW-0963">Cytoplasm</keyword>
<dbReference type="PANTHER" id="PTHR47970:SF12">
    <property type="entry name" value="KINESIN FAMILY MEMBER 11"/>
    <property type="match status" value="1"/>
</dbReference>
<keyword evidence="5 9" id="KW-0067">ATP-binding</keyword>
<dbReference type="AlphaFoldDB" id="A0A1E7EM51"/>
<dbReference type="GO" id="GO:0008574">
    <property type="term" value="F:plus-end-directed microtubule motor activity"/>
    <property type="evidence" value="ECO:0007669"/>
    <property type="project" value="TreeGrafter"/>
</dbReference>
<gene>
    <name evidence="11" type="ORF">FRACYDRAFT_198960</name>
</gene>
<evidence type="ECO:0000256" key="8">
    <source>
        <dbReference type="ARBA" id="ARBA00034704"/>
    </source>
</evidence>
<keyword evidence="7" id="KW-0206">Cytoskeleton</keyword>
<evidence type="ECO:0000256" key="2">
    <source>
        <dbReference type="ARBA" id="ARBA00022490"/>
    </source>
</evidence>
<evidence type="ECO:0000256" key="9">
    <source>
        <dbReference type="PROSITE-ProRule" id="PRU00283"/>
    </source>
</evidence>
<dbReference type="KEGG" id="fcy:FRACYDRAFT_198960"/>
<name>A0A1E7EM51_9STRA</name>
<accession>A0A1E7EM51</accession>
<comment type="subcellular location">
    <subcellularLocation>
        <location evidence="1">Cytoplasm</location>
        <location evidence="1">Cytoskeleton</location>
    </subcellularLocation>
</comment>
<feature type="binding site" evidence="9">
    <location>
        <begin position="104"/>
        <end position="111"/>
    </location>
    <ligand>
        <name>ATP</name>
        <dbReference type="ChEBI" id="CHEBI:30616"/>
    </ligand>
</feature>
<reference evidence="11 12" key="1">
    <citation type="submission" date="2016-09" db="EMBL/GenBank/DDBJ databases">
        <title>Extensive genetic diversity and differential bi-allelic expression allows diatom success in the polar Southern Ocean.</title>
        <authorList>
            <consortium name="DOE Joint Genome Institute"/>
            <person name="Mock T."/>
            <person name="Otillar R.P."/>
            <person name="Strauss J."/>
            <person name="Dupont C."/>
            <person name="Frickenhaus S."/>
            <person name="Maumus F."/>
            <person name="Mcmullan M."/>
            <person name="Sanges R."/>
            <person name="Schmutz J."/>
            <person name="Toseland A."/>
            <person name="Valas R."/>
            <person name="Veluchamy A."/>
            <person name="Ward B.J."/>
            <person name="Allen A."/>
            <person name="Barry K."/>
            <person name="Falciatore A."/>
            <person name="Ferrante M."/>
            <person name="Fortunato A.E."/>
            <person name="Gloeckner G."/>
            <person name="Gruber A."/>
            <person name="Hipkin R."/>
            <person name="Janech M."/>
            <person name="Kroth P."/>
            <person name="Leese F."/>
            <person name="Lindquist E."/>
            <person name="Lyon B.R."/>
            <person name="Martin J."/>
            <person name="Mayer C."/>
            <person name="Parker M."/>
            <person name="Quesneville H."/>
            <person name="Raymond J."/>
            <person name="Uhlig C."/>
            <person name="Valentin K.U."/>
            <person name="Worden A.Z."/>
            <person name="Armbrust E.V."/>
            <person name="Bowler C."/>
            <person name="Green B."/>
            <person name="Moulton V."/>
            <person name="Van Oosterhout C."/>
            <person name="Grigoriev I."/>
        </authorList>
    </citation>
    <scope>NUCLEOTIDE SEQUENCE [LARGE SCALE GENOMIC DNA]</scope>
    <source>
        <strain evidence="11 12">CCMP1102</strain>
    </source>
</reference>
<dbReference type="GO" id="GO:0005876">
    <property type="term" value="C:spindle microtubule"/>
    <property type="evidence" value="ECO:0007669"/>
    <property type="project" value="TreeGrafter"/>
</dbReference>
<keyword evidence="3" id="KW-0493">Microtubule</keyword>
<evidence type="ECO:0000259" key="10">
    <source>
        <dbReference type="PROSITE" id="PS50067"/>
    </source>
</evidence>
<keyword evidence="6 9" id="KW-0505">Motor protein</keyword>
<dbReference type="InterPro" id="IPR047149">
    <property type="entry name" value="KIF11-like"/>
</dbReference>
<dbReference type="GO" id="GO:0008017">
    <property type="term" value="F:microtubule binding"/>
    <property type="evidence" value="ECO:0007669"/>
    <property type="project" value="InterPro"/>
</dbReference>
<keyword evidence="4 9" id="KW-0547">Nucleotide-binding</keyword>
<feature type="domain" description="Kinesin motor" evidence="10">
    <location>
        <begin position="18"/>
        <end position="366"/>
    </location>
</feature>
<sequence length="370" mass="40438">MKVTSTQSPRASSSSSSSVQVIIRLRPLNEREKKYNTLPVVTASTLDKSVTAIKGKGKTKSKQIFQFDNVFTSFSTQEDIFEATLQPIIKDVLNGYESTVFAYGQTGTGKTHTMEGDLSNKDEYGVIPRSASAIFNELQSNPDYISSSVYCSLLEIYNEELSDLLVTSIKTTTTTKLAIMEGENGPFCRGLSETKVTCAEELLVLMQRAHEQRHTGETDMNKESSRSHCIFTLRIESKRKLMDGSILEIGGKLHCVDLAGSECAKSCGNAGPQQATRERERMNINRSLLTLGRVVKLLKDAAATGSGKSSSSSVRIPYRDSKLTRILQESLGGRCKTCLIATISPSITAIEESMSTLNYAQAANGIINKP</sequence>
<dbReference type="InParanoid" id="A0A1E7EM51"/>
<evidence type="ECO:0000313" key="12">
    <source>
        <dbReference type="Proteomes" id="UP000095751"/>
    </source>
</evidence>
<evidence type="ECO:0000256" key="4">
    <source>
        <dbReference type="ARBA" id="ARBA00022741"/>
    </source>
</evidence>
<organism evidence="11 12">
    <name type="scientific">Fragilariopsis cylindrus CCMP1102</name>
    <dbReference type="NCBI Taxonomy" id="635003"/>
    <lineage>
        <taxon>Eukaryota</taxon>
        <taxon>Sar</taxon>
        <taxon>Stramenopiles</taxon>
        <taxon>Ochrophyta</taxon>
        <taxon>Bacillariophyta</taxon>
        <taxon>Bacillariophyceae</taxon>
        <taxon>Bacillariophycidae</taxon>
        <taxon>Bacillariales</taxon>
        <taxon>Bacillariaceae</taxon>
        <taxon>Fragilariopsis</taxon>
    </lineage>
</organism>
<dbReference type="EMBL" id="KV784394">
    <property type="protein sequence ID" value="OEU06917.1"/>
    <property type="molecule type" value="Genomic_DNA"/>
</dbReference>
<evidence type="ECO:0000256" key="1">
    <source>
        <dbReference type="ARBA" id="ARBA00004245"/>
    </source>
</evidence>
<evidence type="ECO:0000256" key="3">
    <source>
        <dbReference type="ARBA" id="ARBA00022701"/>
    </source>
</evidence>
<dbReference type="SUPFAM" id="SSF52540">
    <property type="entry name" value="P-loop containing nucleoside triphosphate hydrolases"/>
    <property type="match status" value="1"/>
</dbReference>
<dbReference type="Proteomes" id="UP000095751">
    <property type="component" value="Unassembled WGS sequence"/>
</dbReference>
<dbReference type="FunFam" id="3.40.850.10:FF:000019">
    <property type="entry name" value="Kinesin-like protein KIN-5D"/>
    <property type="match status" value="1"/>
</dbReference>
<dbReference type="GO" id="GO:0007018">
    <property type="term" value="P:microtubule-based movement"/>
    <property type="evidence" value="ECO:0007669"/>
    <property type="project" value="InterPro"/>
</dbReference>
<dbReference type="InterPro" id="IPR036961">
    <property type="entry name" value="Kinesin_motor_dom_sf"/>
</dbReference>
<dbReference type="GO" id="GO:0090307">
    <property type="term" value="P:mitotic spindle assembly"/>
    <property type="evidence" value="ECO:0007669"/>
    <property type="project" value="TreeGrafter"/>
</dbReference>
<dbReference type="SMART" id="SM00129">
    <property type="entry name" value="KISc"/>
    <property type="match status" value="1"/>
</dbReference>
<evidence type="ECO:0000256" key="7">
    <source>
        <dbReference type="ARBA" id="ARBA00023212"/>
    </source>
</evidence>
<dbReference type="GO" id="GO:0051231">
    <property type="term" value="P:spindle elongation"/>
    <property type="evidence" value="ECO:0007669"/>
    <property type="project" value="TreeGrafter"/>
</dbReference>
<dbReference type="PROSITE" id="PS50067">
    <property type="entry name" value="KINESIN_MOTOR_2"/>
    <property type="match status" value="1"/>
</dbReference>
<dbReference type="GO" id="GO:0005524">
    <property type="term" value="F:ATP binding"/>
    <property type="evidence" value="ECO:0007669"/>
    <property type="project" value="UniProtKB-UniRule"/>
</dbReference>
<dbReference type="Pfam" id="PF00225">
    <property type="entry name" value="Kinesin"/>
    <property type="match status" value="1"/>
</dbReference>
<dbReference type="InterPro" id="IPR027417">
    <property type="entry name" value="P-loop_NTPase"/>
</dbReference>
<dbReference type="GO" id="GO:0072686">
    <property type="term" value="C:mitotic spindle"/>
    <property type="evidence" value="ECO:0007669"/>
    <property type="project" value="TreeGrafter"/>
</dbReference>
<dbReference type="CDD" id="cd00106">
    <property type="entry name" value="KISc"/>
    <property type="match status" value="1"/>
</dbReference>
<comment type="similarity">
    <text evidence="8">Belongs to the TRAFAC class myosin-kinesin ATPase superfamily. Kinesin family. KIN-5/BimC subfamily.</text>
</comment>
<dbReference type="PRINTS" id="PR00380">
    <property type="entry name" value="KINESINHEAVY"/>
</dbReference>
<protein>
    <submittedName>
        <fullName evidence="11">Kinesin-domain-containing protein</fullName>
    </submittedName>
</protein>
<feature type="non-terminal residue" evidence="11">
    <location>
        <position position="370"/>
    </location>
</feature>
<evidence type="ECO:0000256" key="5">
    <source>
        <dbReference type="ARBA" id="ARBA00022840"/>
    </source>
</evidence>
<dbReference type="OrthoDB" id="3176171at2759"/>